<dbReference type="OrthoDB" id="9803101at2"/>
<dbReference type="RefSeq" id="WP_146662847.1">
    <property type="nucleotide sequence ID" value="NZ_CP019791.1"/>
</dbReference>
<keyword evidence="3" id="KW-1185">Reference proteome</keyword>
<dbReference type="PANTHER" id="PTHR11803:SF39">
    <property type="entry name" value="2-IMINOBUTANOATE_2-IMINOPROPANOATE DEAMINASE"/>
    <property type="match status" value="1"/>
</dbReference>
<dbReference type="GO" id="GO:0005829">
    <property type="term" value="C:cytosol"/>
    <property type="evidence" value="ECO:0007669"/>
    <property type="project" value="TreeGrafter"/>
</dbReference>
<dbReference type="InterPro" id="IPR019897">
    <property type="entry name" value="RidA_CS"/>
</dbReference>
<accession>A0A1U9NNN8</accession>
<sequence length="128" mass="13729">MKKQRKIIKTTKAPQAIGPYSQALLVDDSLYISGQLGLDPSTGEIVGESVASQTHQVFKNIVAILGEADMALENVVQCQVFLSDMGDFAEVNAVYAEYFPENPPTRAAFEVSQLPAGGKVEILATAVK</sequence>
<dbReference type="Pfam" id="PF01042">
    <property type="entry name" value="Ribonuc_L-PSP"/>
    <property type="match status" value="1"/>
</dbReference>
<dbReference type="InterPro" id="IPR006056">
    <property type="entry name" value="RidA"/>
</dbReference>
<dbReference type="InterPro" id="IPR006175">
    <property type="entry name" value="YjgF/YER057c/UK114"/>
</dbReference>
<name>A0A1U9NNN8_9BACT</name>
<dbReference type="Gene3D" id="3.30.1330.40">
    <property type="entry name" value="RutC-like"/>
    <property type="match status" value="1"/>
</dbReference>
<dbReference type="EC" id="3.5.4.-" evidence="2"/>
<dbReference type="GO" id="GO:0019239">
    <property type="term" value="F:deaminase activity"/>
    <property type="evidence" value="ECO:0007669"/>
    <property type="project" value="TreeGrafter"/>
</dbReference>
<gene>
    <name evidence="2" type="primary">yabJ</name>
    <name evidence="2" type="ORF">STSP2_02419</name>
</gene>
<dbReference type="SUPFAM" id="SSF55298">
    <property type="entry name" value="YjgF-like"/>
    <property type="match status" value="1"/>
</dbReference>
<protein>
    <submittedName>
        <fullName evidence="2">Enamine/imine deaminase</fullName>
        <ecNumber evidence="2">3.5.4.-</ecNumber>
    </submittedName>
</protein>
<dbReference type="PROSITE" id="PS01094">
    <property type="entry name" value="UPF0076"/>
    <property type="match status" value="1"/>
</dbReference>
<proteinExistence type="inferred from homology"/>
<dbReference type="KEGG" id="alus:STSP2_02419"/>
<evidence type="ECO:0000313" key="2">
    <source>
        <dbReference type="EMBL" id="AQT69230.1"/>
    </source>
</evidence>
<dbReference type="STRING" id="1936003.STSP2_02419"/>
<keyword evidence="2" id="KW-0378">Hydrolase</keyword>
<dbReference type="PANTHER" id="PTHR11803">
    <property type="entry name" value="2-IMINOBUTANOATE/2-IMINOPROPANOATE DEAMINASE RIDA"/>
    <property type="match status" value="1"/>
</dbReference>
<evidence type="ECO:0000256" key="1">
    <source>
        <dbReference type="ARBA" id="ARBA00010552"/>
    </source>
</evidence>
<dbReference type="NCBIfam" id="TIGR00004">
    <property type="entry name" value="Rid family detoxifying hydrolase"/>
    <property type="match status" value="1"/>
</dbReference>
<dbReference type="FunFam" id="3.30.1330.40:FF:000001">
    <property type="entry name" value="L-PSP family endoribonuclease"/>
    <property type="match status" value="1"/>
</dbReference>
<comment type="similarity">
    <text evidence="1">Belongs to the RutC family.</text>
</comment>
<dbReference type="InterPro" id="IPR035959">
    <property type="entry name" value="RutC-like_sf"/>
</dbReference>
<dbReference type="Proteomes" id="UP000189674">
    <property type="component" value="Chromosome"/>
</dbReference>
<evidence type="ECO:0000313" key="3">
    <source>
        <dbReference type="Proteomes" id="UP000189674"/>
    </source>
</evidence>
<dbReference type="EMBL" id="CP019791">
    <property type="protein sequence ID" value="AQT69230.1"/>
    <property type="molecule type" value="Genomic_DNA"/>
</dbReference>
<dbReference type="CDD" id="cd00448">
    <property type="entry name" value="YjgF_YER057c_UK114_family"/>
    <property type="match status" value="1"/>
</dbReference>
<reference evidence="3" key="1">
    <citation type="submission" date="2017-02" db="EMBL/GenBank/DDBJ databases">
        <title>Comparative genomics and description of representatives of a novel lineage of planctomycetes thriving in anoxic sediments.</title>
        <authorList>
            <person name="Spring S."/>
            <person name="Bunk B."/>
            <person name="Sproer C."/>
        </authorList>
    </citation>
    <scope>NUCLEOTIDE SEQUENCE [LARGE SCALE GENOMIC DNA]</scope>
    <source>
        <strain evidence="3">ST-NAGAB-D1</strain>
    </source>
</reference>
<dbReference type="AlphaFoldDB" id="A0A1U9NNN8"/>
<organism evidence="2 3">
    <name type="scientific">Anaerohalosphaera lusitana</name>
    <dbReference type="NCBI Taxonomy" id="1936003"/>
    <lineage>
        <taxon>Bacteria</taxon>
        <taxon>Pseudomonadati</taxon>
        <taxon>Planctomycetota</taxon>
        <taxon>Phycisphaerae</taxon>
        <taxon>Sedimentisphaerales</taxon>
        <taxon>Anaerohalosphaeraceae</taxon>
        <taxon>Anaerohalosphaera</taxon>
    </lineage>
</organism>